<sequence length="93" mass="10426">MTEIGIAVAAIALMIWLFLKENTRRGNKTVRAYLFMKALEEGRSVEEANAAAQIDPKAIPKRDIHATMAYLQEHHRGRQGPLLKKAEAAGLKW</sequence>
<keyword evidence="1" id="KW-1133">Transmembrane helix</keyword>
<organism evidence="2 3">
    <name type="scientific">Roseitalea porphyridii</name>
    <dbReference type="NCBI Taxonomy" id="1852022"/>
    <lineage>
        <taxon>Bacteria</taxon>
        <taxon>Pseudomonadati</taxon>
        <taxon>Pseudomonadota</taxon>
        <taxon>Alphaproteobacteria</taxon>
        <taxon>Hyphomicrobiales</taxon>
        <taxon>Ahrensiaceae</taxon>
        <taxon>Roseitalea</taxon>
    </lineage>
</organism>
<dbReference type="RefSeq" id="WP_131617353.1">
    <property type="nucleotide sequence ID" value="NZ_CP036532.1"/>
</dbReference>
<keyword evidence="1" id="KW-0812">Transmembrane</keyword>
<dbReference type="OrthoDB" id="8480180at2"/>
<dbReference type="Proteomes" id="UP000293719">
    <property type="component" value="Chromosome"/>
</dbReference>
<protein>
    <submittedName>
        <fullName evidence="2">Uncharacterized protein</fullName>
    </submittedName>
</protein>
<reference evidence="2 3" key="1">
    <citation type="journal article" date="2017" name="Int. J. Syst. Evol. Microbiol.">
        <title>Roseitalea porphyridii gen. nov., sp. nov., isolated from a red alga, and reclassification of Hoeflea suaedae Chung et al. 2013 as Pseudohoeflea suaedae gen. nov., comb. nov.</title>
        <authorList>
            <person name="Hyeon J.W."/>
            <person name="Jeong S.E."/>
            <person name="Baek K."/>
            <person name="Jeon C.O."/>
        </authorList>
    </citation>
    <scope>NUCLEOTIDE SEQUENCE [LARGE SCALE GENOMIC DNA]</scope>
    <source>
        <strain evidence="2 3">MA7-20</strain>
    </source>
</reference>
<evidence type="ECO:0000313" key="3">
    <source>
        <dbReference type="Proteomes" id="UP000293719"/>
    </source>
</evidence>
<accession>A0A4V1A481</accession>
<gene>
    <name evidence="2" type="ORF">E0E05_14450</name>
</gene>
<dbReference type="AlphaFoldDB" id="A0A4V1A481"/>
<keyword evidence="1" id="KW-0472">Membrane</keyword>
<evidence type="ECO:0000256" key="1">
    <source>
        <dbReference type="SAM" id="Phobius"/>
    </source>
</evidence>
<dbReference type="KEGG" id="rpod:E0E05_14450"/>
<keyword evidence="3" id="KW-1185">Reference proteome</keyword>
<proteinExistence type="predicted"/>
<feature type="transmembrane region" description="Helical" evidence="1">
    <location>
        <begin position="6"/>
        <end position="23"/>
    </location>
</feature>
<dbReference type="EMBL" id="CP036532">
    <property type="protein sequence ID" value="QBK31698.1"/>
    <property type="molecule type" value="Genomic_DNA"/>
</dbReference>
<name>A0A4V1A481_9HYPH</name>
<evidence type="ECO:0000313" key="2">
    <source>
        <dbReference type="EMBL" id="QBK31698.1"/>
    </source>
</evidence>
<dbReference type="GeneID" id="90768505"/>